<dbReference type="Gene3D" id="1.50.40.10">
    <property type="entry name" value="Mitochondrial carrier domain"/>
    <property type="match status" value="3"/>
</dbReference>
<dbReference type="GO" id="GO:0006839">
    <property type="term" value="P:mitochondrial transport"/>
    <property type="evidence" value="ECO:0007669"/>
    <property type="project" value="TreeGrafter"/>
</dbReference>
<feature type="repeat" description="Solcar" evidence="9">
    <location>
        <begin position="206"/>
        <end position="284"/>
    </location>
</feature>
<keyword evidence="13" id="KW-1185">Reference proteome</keyword>
<dbReference type="eggNOG" id="KOG0758">
    <property type="taxonomic scope" value="Eukaryota"/>
</dbReference>
<organism evidence="12 13">
    <name type="scientific">Latimeria chalumnae</name>
    <name type="common">Coelacanth</name>
    <dbReference type="NCBI Taxonomy" id="7897"/>
    <lineage>
        <taxon>Eukaryota</taxon>
        <taxon>Metazoa</taxon>
        <taxon>Chordata</taxon>
        <taxon>Craniata</taxon>
        <taxon>Vertebrata</taxon>
        <taxon>Euteleostomi</taxon>
        <taxon>Coelacanthiformes</taxon>
        <taxon>Coelacanthidae</taxon>
        <taxon>Latimeria</taxon>
    </lineage>
</organism>
<dbReference type="STRING" id="7897.ENSLACP00000017975"/>
<evidence type="ECO:0000313" key="13">
    <source>
        <dbReference type="Proteomes" id="UP000008672"/>
    </source>
</evidence>
<keyword evidence="6 11" id="KW-1133">Transmembrane helix</keyword>
<evidence type="ECO:0000256" key="6">
    <source>
        <dbReference type="ARBA" id="ARBA00022989"/>
    </source>
</evidence>
<dbReference type="Ensembl" id="ENSLACT00000018105.1">
    <property type="protein sequence ID" value="ENSLACP00000017975.1"/>
    <property type="gene ID" value="ENSLACG00000015838.1"/>
</dbReference>
<dbReference type="InterPro" id="IPR050567">
    <property type="entry name" value="Mitochondrial_Carrier"/>
</dbReference>
<dbReference type="AlphaFoldDB" id="H3B7V4"/>
<keyword evidence="8 9" id="KW-0472">Membrane</keyword>
<evidence type="ECO:0000256" key="9">
    <source>
        <dbReference type="PROSITE-ProRule" id="PRU00282"/>
    </source>
</evidence>
<dbReference type="EMBL" id="AFYH01083189">
    <property type="status" value="NOT_ANNOTATED_CDS"/>
    <property type="molecule type" value="Genomic_DNA"/>
</dbReference>
<evidence type="ECO:0000256" key="5">
    <source>
        <dbReference type="ARBA" id="ARBA00022737"/>
    </source>
</evidence>
<dbReference type="PROSITE" id="PS50920">
    <property type="entry name" value="SOLCAR"/>
    <property type="match status" value="3"/>
</dbReference>
<dbReference type="EMBL" id="AFYH01083187">
    <property type="status" value="NOT_ANNOTATED_CDS"/>
    <property type="molecule type" value="Genomic_DNA"/>
</dbReference>
<gene>
    <name evidence="12" type="primary">LOC102361173</name>
</gene>
<dbReference type="HOGENOM" id="CLU_015166_16_0_1"/>
<comment type="subcellular location">
    <subcellularLocation>
        <location evidence="1">Mitochondrion membrane</location>
        <topology evidence="1">Multi-pass membrane protein</topology>
    </subcellularLocation>
</comment>
<dbReference type="EMBL" id="AFYH01083186">
    <property type="status" value="NOT_ANNOTATED_CDS"/>
    <property type="molecule type" value="Genomic_DNA"/>
</dbReference>
<evidence type="ECO:0000256" key="7">
    <source>
        <dbReference type="ARBA" id="ARBA00023128"/>
    </source>
</evidence>
<accession>H3B7V4</accession>
<evidence type="ECO:0000256" key="11">
    <source>
        <dbReference type="SAM" id="Phobius"/>
    </source>
</evidence>
<dbReference type="InParanoid" id="H3B7V4"/>
<reference evidence="13" key="1">
    <citation type="submission" date="2011-08" db="EMBL/GenBank/DDBJ databases">
        <title>The draft genome of Latimeria chalumnae.</title>
        <authorList>
            <person name="Di Palma F."/>
            <person name="Alfoldi J."/>
            <person name="Johnson J."/>
            <person name="Berlin A."/>
            <person name="Gnerre S."/>
            <person name="Jaffe D."/>
            <person name="MacCallum I."/>
            <person name="Young S."/>
            <person name="Walker B.J."/>
            <person name="Lander E."/>
            <person name="Lindblad-Toh K."/>
        </authorList>
    </citation>
    <scope>NUCLEOTIDE SEQUENCE [LARGE SCALE GENOMIC DNA]</scope>
    <source>
        <strain evidence="13">Wild caught</strain>
    </source>
</reference>
<evidence type="ECO:0000256" key="8">
    <source>
        <dbReference type="ARBA" id="ARBA00023136"/>
    </source>
</evidence>
<keyword evidence="7" id="KW-0496">Mitochondrion</keyword>
<evidence type="ECO:0000256" key="10">
    <source>
        <dbReference type="RuleBase" id="RU000488"/>
    </source>
</evidence>
<evidence type="ECO:0000256" key="3">
    <source>
        <dbReference type="ARBA" id="ARBA00022448"/>
    </source>
</evidence>
<dbReference type="InterPro" id="IPR023395">
    <property type="entry name" value="MCP_dom_sf"/>
</dbReference>
<proteinExistence type="inferred from homology"/>
<evidence type="ECO:0000256" key="4">
    <source>
        <dbReference type="ARBA" id="ARBA00022692"/>
    </source>
</evidence>
<dbReference type="GO" id="GO:0031966">
    <property type="term" value="C:mitochondrial membrane"/>
    <property type="evidence" value="ECO:0007669"/>
    <property type="project" value="UniProtKB-SubCell"/>
</dbReference>
<dbReference type="Proteomes" id="UP000008672">
    <property type="component" value="Unassembled WGS sequence"/>
</dbReference>
<evidence type="ECO:0000256" key="2">
    <source>
        <dbReference type="ARBA" id="ARBA00006375"/>
    </source>
</evidence>
<dbReference type="OMA" id="QFAVYEF"/>
<reference evidence="12" key="3">
    <citation type="submission" date="2025-09" db="UniProtKB">
        <authorList>
            <consortium name="Ensembl"/>
        </authorList>
    </citation>
    <scope>IDENTIFICATION</scope>
</reference>
<feature type="repeat" description="Solcar" evidence="9">
    <location>
        <begin position="108"/>
        <end position="196"/>
    </location>
</feature>
<keyword evidence="4 9" id="KW-0812">Transmembrane</keyword>
<feature type="transmembrane region" description="Helical" evidence="11">
    <location>
        <begin position="75"/>
        <end position="96"/>
    </location>
</feature>
<dbReference type="InterPro" id="IPR018108">
    <property type="entry name" value="MCP_transmembrane"/>
</dbReference>
<dbReference type="PANTHER" id="PTHR45624:SF23">
    <property type="entry name" value="MITOCHONDRIAL CARNITINE_ACYLCARNITINE CARRIER PROTEIN ISOFORM X1"/>
    <property type="match status" value="1"/>
</dbReference>
<dbReference type="Pfam" id="PF00153">
    <property type="entry name" value="Mito_carr"/>
    <property type="match status" value="3"/>
</dbReference>
<keyword evidence="3 10" id="KW-0813">Transport</keyword>
<dbReference type="EMBL" id="AFYH01083188">
    <property type="status" value="NOT_ANNOTATED_CDS"/>
    <property type="molecule type" value="Genomic_DNA"/>
</dbReference>
<evidence type="ECO:0008006" key="14">
    <source>
        <dbReference type="Google" id="ProtNLM"/>
    </source>
</evidence>
<protein>
    <recommendedName>
        <fullName evidence="14">Solute carrier family 25 member 20</fullName>
    </recommendedName>
</protein>
<feature type="repeat" description="Solcar" evidence="9">
    <location>
        <begin position="8"/>
        <end position="99"/>
    </location>
</feature>
<dbReference type="GO" id="GO:0015227">
    <property type="term" value="F:O-acyl-L-carnitine transmembrane transporter activity"/>
    <property type="evidence" value="ECO:0007669"/>
    <property type="project" value="TreeGrafter"/>
</dbReference>
<evidence type="ECO:0000313" key="12">
    <source>
        <dbReference type="Ensembl" id="ENSLACP00000017975.1"/>
    </source>
</evidence>
<dbReference type="SUPFAM" id="SSF103506">
    <property type="entry name" value="Mitochondrial carrier"/>
    <property type="match status" value="1"/>
</dbReference>
<evidence type="ECO:0000256" key="1">
    <source>
        <dbReference type="ARBA" id="ARBA00004225"/>
    </source>
</evidence>
<comment type="similarity">
    <text evidence="2 10">Belongs to the mitochondrial carrier (TC 2.A.29) family.</text>
</comment>
<dbReference type="PANTHER" id="PTHR45624">
    <property type="entry name" value="MITOCHONDRIAL BASIC AMINO ACIDS TRANSPORTER-RELATED"/>
    <property type="match status" value="1"/>
</dbReference>
<name>H3B7V4_LATCH</name>
<reference evidence="12" key="2">
    <citation type="submission" date="2025-08" db="UniProtKB">
        <authorList>
            <consortium name="Ensembl"/>
        </authorList>
    </citation>
    <scope>IDENTIFICATION</scope>
</reference>
<dbReference type="GeneTree" id="ENSGT00940000157863"/>
<feature type="transmembrane region" description="Helical" evidence="11">
    <location>
        <begin position="108"/>
        <end position="129"/>
    </location>
</feature>
<dbReference type="GO" id="GO:1902603">
    <property type="term" value="P:carnitine transmembrane transport"/>
    <property type="evidence" value="ECO:0007669"/>
    <property type="project" value="TreeGrafter"/>
</dbReference>
<keyword evidence="5" id="KW-0677">Repeat</keyword>
<sequence length="292" mass="32478">SNRQQERVSPVKNFFAGGVGGVCLTLAGHPLDTVKVRLQTQPIPLPQQRPLYAGTADCLRKTITKEGFLGLYKGMGAPMLGVTPMIAICFFGYGLGKKLQQKQPEDPLTYLQLFNAGMLAGFFTTVIVAPGDRIKCLLQIQASSSSMKYAGPLDCVTQLYKESGIRGVYKGTLLTIIRDVPATGIYFMTYEWLKNCFTPEGQRANSEFCPCFQFYKRGDRMNIYTLSILFLAPEGLYRGLTDVFRQLIQEEGPMSLYKGFSAVMLRAFPANAACFLGFELSMKLLHWLTPHT</sequence>